<evidence type="ECO:0000313" key="3">
    <source>
        <dbReference type="Proteomes" id="UP001652660"/>
    </source>
</evidence>
<dbReference type="RefSeq" id="XP_071909639.1">
    <property type="nucleotide sequence ID" value="XM_072053538.1"/>
</dbReference>
<dbReference type="InterPro" id="IPR041577">
    <property type="entry name" value="RT_RNaseH_2"/>
</dbReference>
<evidence type="ECO:0000313" key="4">
    <source>
        <dbReference type="RefSeq" id="XP_071909639.1"/>
    </source>
</evidence>
<keyword evidence="1" id="KW-0511">Multifunctional enzyme</keyword>
<dbReference type="Gene3D" id="3.30.70.270">
    <property type="match status" value="1"/>
</dbReference>
<gene>
    <name evidence="4" type="primary">LOC140008686</name>
</gene>
<dbReference type="InterPro" id="IPR043502">
    <property type="entry name" value="DNA/RNA_pol_sf"/>
</dbReference>
<name>A0ABM4UQT1_COFAR</name>
<dbReference type="Pfam" id="PF17919">
    <property type="entry name" value="RT_RNaseH_2"/>
    <property type="match status" value="1"/>
</dbReference>
<dbReference type="InterPro" id="IPR043128">
    <property type="entry name" value="Rev_trsase/Diguanyl_cyclase"/>
</dbReference>
<protein>
    <submittedName>
        <fullName evidence="4">Uncharacterized mitochondrial protein AtMg00860-like</fullName>
    </submittedName>
</protein>
<evidence type="ECO:0000259" key="2">
    <source>
        <dbReference type="Pfam" id="PF17919"/>
    </source>
</evidence>
<dbReference type="InterPro" id="IPR050951">
    <property type="entry name" value="Retrovirus_Pol_polyprotein"/>
</dbReference>
<evidence type="ECO:0000256" key="1">
    <source>
        <dbReference type="ARBA" id="ARBA00023268"/>
    </source>
</evidence>
<accession>A0ABM4UQT1</accession>
<sequence>MLKWLEPTDVKALRSFLDLTGYYRRFVKNYGSIVKHLTDLLKKNEFVWNEKARSAFGELKYAISHTLVLALPDFSKPFILETDASSITIGAVLMQQGQPIAYMSQALGIRNQTLFVYEKELLALIVAVTNGDITC</sequence>
<reference evidence="4" key="1">
    <citation type="submission" date="2025-08" db="UniProtKB">
        <authorList>
            <consortium name="RefSeq"/>
        </authorList>
    </citation>
    <scope>IDENTIFICATION</scope>
    <source>
        <tissue evidence="4">Leaves</tissue>
    </source>
</reference>
<dbReference type="SUPFAM" id="SSF56672">
    <property type="entry name" value="DNA/RNA polymerases"/>
    <property type="match status" value="1"/>
</dbReference>
<dbReference type="Proteomes" id="UP001652660">
    <property type="component" value="Chromosome 6c"/>
</dbReference>
<proteinExistence type="predicted"/>
<organism evidence="3 4">
    <name type="scientific">Coffea arabica</name>
    <name type="common">Arabian coffee</name>
    <dbReference type="NCBI Taxonomy" id="13443"/>
    <lineage>
        <taxon>Eukaryota</taxon>
        <taxon>Viridiplantae</taxon>
        <taxon>Streptophyta</taxon>
        <taxon>Embryophyta</taxon>
        <taxon>Tracheophyta</taxon>
        <taxon>Spermatophyta</taxon>
        <taxon>Magnoliopsida</taxon>
        <taxon>eudicotyledons</taxon>
        <taxon>Gunneridae</taxon>
        <taxon>Pentapetalae</taxon>
        <taxon>asterids</taxon>
        <taxon>lamiids</taxon>
        <taxon>Gentianales</taxon>
        <taxon>Rubiaceae</taxon>
        <taxon>Ixoroideae</taxon>
        <taxon>Gardenieae complex</taxon>
        <taxon>Bertiereae - Coffeeae clade</taxon>
        <taxon>Coffeeae</taxon>
        <taxon>Coffea</taxon>
    </lineage>
</organism>
<feature type="domain" description="Reverse transcriptase/retrotransposon-derived protein RNase H-like" evidence="2">
    <location>
        <begin position="48"/>
        <end position="129"/>
    </location>
</feature>
<dbReference type="PANTHER" id="PTHR37984">
    <property type="entry name" value="PROTEIN CBG26694"/>
    <property type="match status" value="1"/>
</dbReference>
<dbReference type="GeneID" id="140008686"/>
<keyword evidence="3" id="KW-1185">Reference proteome</keyword>
<dbReference type="PANTHER" id="PTHR37984:SF5">
    <property type="entry name" value="PROTEIN NYNRIN-LIKE"/>
    <property type="match status" value="1"/>
</dbReference>